<accession>A0A956SHK9</accession>
<evidence type="ECO:0000256" key="4">
    <source>
        <dbReference type="SAM" id="Phobius"/>
    </source>
</evidence>
<organism evidence="6 7">
    <name type="scientific">Eiseniibacteriota bacterium</name>
    <dbReference type="NCBI Taxonomy" id="2212470"/>
    <lineage>
        <taxon>Bacteria</taxon>
        <taxon>Candidatus Eiseniibacteriota</taxon>
    </lineage>
</organism>
<dbReference type="Proteomes" id="UP000739538">
    <property type="component" value="Unassembled WGS sequence"/>
</dbReference>
<dbReference type="Pfam" id="PF00512">
    <property type="entry name" value="HisKA"/>
    <property type="match status" value="1"/>
</dbReference>
<reference evidence="6" key="2">
    <citation type="journal article" date="2021" name="Microbiome">
        <title>Successional dynamics and alternative stable states in a saline activated sludge microbial community over 9 years.</title>
        <authorList>
            <person name="Wang Y."/>
            <person name="Ye J."/>
            <person name="Ju F."/>
            <person name="Liu L."/>
            <person name="Boyd J.A."/>
            <person name="Deng Y."/>
            <person name="Parks D.H."/>
            <person name="Jiang X."/>
            <person name="Yin X."/>
            <person name="Woodcroft B.J."/>
            <person name="Tyson G.W."/>
            <person name="Hugenholtz P."/>
            <person name="Polz M.F."/>
            <person name="Zhang T."/>
        </authorList>
    </citation>
    <scope>NUCLEOTIDE SEQUENCE</scope>
    <source>
        <strain evidence="6">HKST-UBA02</strain>
    </source>
</reference>
<name>A0A956SHK9_UNCEI</name>
<dbReference type="AlphaFoldDB" id="A0A956SHK9"/>
<dbReference type="Gene3D" id="3.30.450.40">
    <property type="match status" value="1"/>
</dbReference>
<dbReference type="InterPro" id="IPR036097">
    <property type="entry name" value="HisK_dim/P_sf"/>
</dbReference>
<dbReference type="InterPro" id="IPR003661">
    <property type="entry name" value="HisK_dim/P_dom"/>
</dbReference>
<proteinExistence type="predicted"/>
<keyword evidence="4" id="KW-0812">Transmembrane</keyword>
<keyword evidence="4" id="KW-1133">Transmembrane helix</keyword>
<dbReference type="SUPFAM" id="SSF55781">
    <property type="entry name" value="GAF domain-like"/>
    <property type="match status" value="1"/>
</dbReference>
<dbReference type="CDD" id="cd00082">
    <property type="entry name" value="HisKA"/>
    <property type="match status" value="1"/>
</dbReference>
<dbReference type="SUPFAM" id="SSF55874">
    <property type="entry name" value="ATPase domain of HSP90 chaperone/DNA topoisomerase II/histidine kinase"/>
    <property type="match status" value="1"/>
</dbReference>
<feature type="domain" description="Histidine kinase" evidence="5">
    <location>
        <begin position="286"/>
        <end position="412"/>
    </location>
</feature>
<dbReference type="InterPro" id="IPR003018">
    <property type="entry name" value="GAF"/>
</dbReference>
<dbReference type="Gene3D" id="3.30.565.10">
    <property type="entry name" value="Histidine kinase-like ATPase, C-terminal domain"/>
    <property type="match status" value="1"/>
</dbReference>
<keyword evidence="3" id="KW-0175">Coiled coil</keyword>
<keyword evidence="1" id="KW-0597">Phosphoprotein</keyword>
<comment type="caution">
    <text evidence="6">The sequence shown here is derived from an EMBL/GenBank/DDBJ whole genome shotgun (WGS) entry which is preliminary data.</text>
</comment>
<dbReference type="SMART" id="SM00388">
    <property type="entry name" value="HisKA"/>
    <property type="match status" value="1"/>
</dbReference>
<dbReference type="PANTHER" id="PTHR45339">
    <property type="entry name" value="HYBRID SIGNAL TRANSDUCTION HISTIDINE KINASE J"/>
    <property type="match status" value="1"/>
</dbReference>
<dbReference type="Gene3D" id="1.10.287.130">
    <property type="match status" value="1"/>
</dbReference>
<dbReference type="Pfam" id="PF01590">
    <property type="entry name" value="GAF"/>
    <property type="match status" value="1"/>
</dbReference>
<keyword evidence="2" id="KW-0902">Two-component regulatory system</keyword>
<dbReference type="InterPro" id="IPR029016">
    <property type="entry name" value="GAF-like_dom_sf"/>
</dbReference>
<sequence length="412" mass="44216">MRDAERPSPRKPYGPGGRPVALVCLLLSAIALAIGGATIGTPEPWVDLRAGLGIAVCLGTALLLFALVERSRRSEARELSEARREREHADAQIAELERAAQRKDAVFAALRRFMEETLSLAAWESAVPEAVKPLAETLRVTVVYVFEDPRSHAGPQVPVVAWSAGNSLDCTRPELLHWAELLLAGQTVSVSSSTAQRAERDVLAELDVESVRVVPIRASGSHWGYLVVGAPASAWDDIGTETVAALAGVIGVAANASTMKSELDQARVATNASEAASAAKSQFLANMSHEIRTPLTGVMGMLHLLHRTELTPSQDRYVIDALTAADALLTVIGDALDFSKIEAGRFELEESDFSAHDLIDGSIRIFAEKAESKGVELVSRVDDNVPSELHGDANRIRQILVNLLGNALKFTD</sequence>
<reference evidence="6" key="1">
    <citation type="submission" date="2020-04" db="EMBL/GenBank/DDBJ databases">
        <authorList>
            <person name="Zhang T."/>
        </authorList>
    </citation>
    <scope>NUCLEOTIDE SEQUENCE</scope>
    <source>
        <strain evidence="6">HKST-UBA02</strain>
    </source>
</reference>
<gene>
    <name evidence="6" type="ORF">KDA27_28335</name>
</gene>
<feature type="non-terminal residue" evidence="6">
    <location>
        <position position="412"/>
    </location>
</feature>
<feature type="transmembrane region" description="Helical" evidence="4">
    <location>
        <begin position="20"/>
        <end position="39"/>
    </location>
</feature>
<evidence type="ECO:0000256" key="2">
    <source>
        <dbReference type="ARBA" id="ARBA00023012"/>
    </source>
</evidence>
<dbReference type="InterPro" id="IPR005467">
    <property type="entry name" value="His_kinase_dom"/>
</dbReference>
<dbReference type="PANTHER" id="PTHR45339:SF1">
    <property type="entry name" value="HYBRID SIGNAL TRANSDUCTION HISTIDINE KINASE J"/>
    <property type="match status" value="1"/>
</dbReference>
<keyword evidence="4" id="KW-0472">Membrane</keyword>
<dbReference type="PROSITE" id="PS50109">
    <property type="entry name" value="HIS_KIN"/>
    <property type="match status" value="1"/>
</dbReference>
<feature type="coiled-coil region" evidence="3">
    <location>
        <begin position="72"/>
        <end position="106"/>
    </location>
</feature>
<dbReference type="EMBL" id="JAGQHS010000466">
    <property type="protein sequence ID" value="MCA9759739.1"/>
    <property type="molecule type" value="Genomic_DNA"/>
</dbReference>
<evidence type="ECO:0000313" key="6">
    <source>
        <dbReference type="EMBL" id="MCA9759739.1"/>
    </source>
</evidence>
<evidence type="ECO:0000259" key="5">
    <source>
        <dbReference type="PROSITE" id="PS50109"/>
    </source>
</evidence>
<evidence type="ECO:0000256" key="1">
    <source>
        <dbReference type="ARBA" id="ARBA00022553"/>
    </source>
</evidence>
<evidence type="ECO:0000313" key="7">
    <source>
        <dbReference type="Proteomes" id="UP000739538"/>
    </source>
</evidence>
<feature type="transmembrane region" description="Helical" evidence="4">
    <location>
        <begin position="51"/>
        <end position="68"/>
    </location>
</feature>
<dbReference type="GO" id="GO:0000155">
    <property type="term" value="F:phosphorelay sensor kinase activity"/>
    <property type="evidence" value="ECO:0007669"/>
    <property type="project" value="InterPro"/>
</dbReference>
<dbReference type="InterPro" id="IPR036890">
    <property type="entry name" value="HATPase_C_sf"/>
</dbReference>
<protein>
    <submittedName>
        <fullName evidence="6">GAF domain-containing protein</fullName>
    </submittedName>
</protein>
<evidence type="ECO:0000256" key="3">
    <source>
        <dbReference type="SAM" id="Coils"/>
    </source>
</evidence>
<dbReference type="SUPFAM" id="SSF47384">
    <property type="entry name" value="Homodimeric domain of signal transducing histidine kinase"/>
    <property type="match status" value="1"/>
</dbReference>